<dbReference type="InterPro" id="IPR013785">
    <property type="entry name" value="Aldolase_TIM"/>
</dbReference>
<sequence length="396" mass="42838">MHPFPKTKIPTYNSGRLGANAGGPKTTLDAHSKALLFSPLTLRSITFKNRIGVSPMCQYSSTDGFPNAFHFSHISQFAIRGAGLVIVEATGVTPNGRITPNCLGLYSQSHADAFKPIVDFVKSQGCVAAIQLGHAGRKASTLSPFFTDNQYNALATEADGGWPNNVVGPSPIKQAETTADVIELTGDDIQSYVDAFVNAAKLADNAGFDVIEIHGAHGYLLHSFLSPFSNQRKDEYGGSLENRMRFPVAVAKAVRQVWPDDKPLFFRLSVSDWAKGGLTSEESVLVCRALKEVGVDLIDCSSGGVVAPEDPSKFFEPGYNVAFAEQIRVESGVATAAVGNITEAQQAEDILKEGKADLVLLAREFLRNPQWVLESAQKLGAEVEWPIQYRRGKPRI</sequence>
<feature type="domain" description="NADH:flavin oxidoreductase/NADH oxidase N-terminal" evidence="6">
    <location>
        <begin position="36"/>
        <end position="378"/>
    </location>
</feature>
<dbReference type="Gene3D" id="3.20.20.70">
    <property type="entry name" value="Aldolase class I"/>
    <property type="match status" value="1"/>
</dbReference>
<accession>A0A1Y2CM73</accession>
<dbReference type="PANTHER" id="PTHR43303:SF4">
    <property type="entry name" value="NADPH DEHYDROGENASE C23G7.10C-RELATED"/>
    <property type="match status" value="1"/>
</dbReference>
<keyword evidence="8" id="KW-1185">Reference proteome</keyword>
<dbReference type="STRING" id="329046.A0A1Y2CM73"/>
<dbReference type="InterPro" id="IPR044152">
    <property type="entry name" value="YqjM-like"/>
</dbReference>
<proteinExistence type="predicted"/>
<dbReference type="InterPro" id="IPR001155">
    <property type="entry name" value="OxRdtase_FMN_N"/>
</dbReference>
<dbReference type="CDD" id="cd02932">
    <property type="entry name" value="OYE_YqiM_FMN"/>
    <property type="match status" value="1"/>
</dbReference>
<keyword evidence="4" id="KW-0521">NADP</keyword>
<evidence type="ECO:0000259" key="6">
    <source>
        <dbReference type="Pfam" id="PF00724"/>
    </source>
</evidence>
<evidence type="ECO:0000313" key="8">
    <source>
        <dbReference type="Proteomes" id="UP000193642"/>
    </source>
</evidence>
<comment type="cofactor">
    <cofactor evidence="1">
        <name>FMN</name>
        <dbReference type="ChEBI" id="CHEBI:58210"/>
    </cofactor>
</comment>
<organism evidence="7 8">
    <name type="scientific">Rhizoclosmatium globosum</name>
    <dbReference type="NCBI Taxonomy" id="329046"/>
    <lineage>
        <taxon>Eukaryota</taxon>
        <taxon>Fungi</taxon>
        <taxon>Fungi incertae sedis</taxon>
        <taxon>Chytridiomycota</taxon>
        <taxon>Chytridiomycota incertae sedis</taxon>
        <taxon>Chytridiomycetes</taxon>
        <taxon>Chytridiales</taxon>
        <taxon>Chytriomycetaceae</taxon>
        <taxon>Rhizoclosmatium</taxon>
    </lineage>
</organism>
<evidence type="ECO:0000256" key="5">
    <source>
        <dbReference type="ARBA" id="ARBA00023002"/>
    </source>
</evidence>
<keyword evidence="2" id="KW-0285">Flavoprotein</keyword>
<protein>
    <submittedName>
        <fullName evidence="7">NADH:flavin oxidoreductase/NADH oxidase</fullName>
    </submittedName>
</protein>
<dbReference type="PANTHER" id="PTHR43303">
    <property type="entry name" value="NADPH DEHYDROGENASE C23G7.10C-RELATED"/>
    <property type="match status" value="1"/>
</dbReference>
<dbReference type="GO" id="GO:0003959">
    <property type="term" value="F:NADPH dehydrogenase activity"/>
    <property type="evidence" value="ECO:0007669"/>
    <property type="project" value="InterPro"/>
</dbReference>
<evidence type="ECO:0000256" key="4">
    <source>
        <dbReference type="ARBA" id="ARBA00022857"/>
    </source>
</evidence>
<dbReference type="GO" id="GO:0010181">
    <property type="term" value="F:FMN binding"/>
    <property type="evidence" value="ECO:0007669"/>
    <property type="project" value="InterPro"/>
</dbReference>
<comment type="caution">
    <text evidence="7">The sequence shown here is derived from an EMBL/GenBank/DDBJ whole genome shotgun (WGS) entry which is preliminary data.</text>
</comment>
<keyword evidence="5" id="KW-0560">Oxidoreductase</keyword>
<dbReference type="Proteomes" id="UP000193642">
    <property type="component" value="Unassembled WGS sequence"/>
</dbReference>
<reference evidence="7 8" key="1">
    <citation type="submission" date="2016-07" db="EMBL/GenBank/DDBJ databases">
        <title>Pervasive Adenine N6-methylation of Active Genes in Fungi.</title>
        <authorList>
            <consortium name="DOE Joint Genome Institute"/>
            <person name="Mondo S.J."/>
            <person name="Dannebaum R.O."/>
            <person name="Kuo R.C."/>
            <person name="Labutti K."/>
            <person name="Haridas S."/>
            <person name="Kuo A."/>
            <person name="Salamov A."/>
            <person name="Ahrendt S.R."/>
            <person name="Lipzen A."/>
            <person name="Sullivan W."/>
            <person name="Andreopoulos W.B."/>
            <person name="Clum A."/>
            <person name="Lindquist E."/>
            <person name="Daum C."/>
            <person name="Ramamoorthy G.K."/>
            <person name="Gryganskyi A."/>
            <person name="Culley D."/>
            <person name="Magnuson J.K."/>
            <person name="James T.Y."/>
            <person name="O'Malley M.A."/>
            <person name="Stajich J.E."/>
            <person name="Spatafora J.W."/>
            <person name="Visel A."/>
            <person name="Grigoriev I.V."/>
        </authorList>
    </citation>
    <scope>NUCLEOTIDE SEQUENCE [LARGE SCALE GENOMIC DNA]</scope>
    <source>
        <strain evidence="7 8">JEL800</strain>
    </source>
</reference>
<evidence type="ECO:0000256" key="3">
    <source>
        <dbReference type="ARBA" id="ARBA00022643"/>
    </source>
</evidence>
<dbReference type="Pfam" id="PF00724">
    <property type="entry name" value="Oxidored_FMN"/>
    <property type="match status" value="1"/>
</dbReference>
<name>A0A1Y2CM73_9FUNG</name>
<dbReference type="OrthoDB" id="72788at2759"/>
<gene>
    <name evidence="7" type="ORF">BCR33DRAFT_757599</name>
</gene>
<dbReference type="EMBL" id="MCGO01000012">
    <property type="protein sequence ID" value="ORY48026.1"/>
    <property type="molecule type" value="Genomic_DNA"/>
</dbReference>
<evidence type="ECO:0000256" key="1">
    <source>
        <dbReference type="ARBA" id="ARBA00001917"/>
    </source>
</evidence>
<dbReference type="GO" id="GO:0050661">
    <property type="term" value="F:NADP binding"/>
    <property type="evidence" value="ECO:0007669"/>
    <property type="project" value="InterPro"/>
</dbReference>
<dbReference type="AlphaFoldDB" id="A0A1Y2CM73"/>
<dbReference type="SUPFAM" id="SSF51395">
    <property type="entry name" value="FMN-linked oxidoreductases"/>
    <property type="match status" value="1"/>
</dbReference>
<evidence type="ECO:0000313" key="7">
    <source>
        <dbReference type="EMBL" id="ORY48026.1"/>
    </source>
</evidence>
<evidence type="ECO:0000256" key="2">
    <source>
        <dbReference type="ARBA" id="ARBA00022630"/>
    </source>
</evidence>
<keyword evidence="3" id="KW-0288">FMN</keyword>